<reference evidence="2" key="2">
    <citation type="submission" date="2021-02" db="EMBL/GenBank/DDBJ databases">
        <authorList>
            <person name="Kimball J.A."/>
            <person name="Haas M.W."/>
            <person name="Macchietto M."/>
            <person name="Kono T."/>
            <person name="Duquette J."/>
            <person name="Shao M."/>
        </authorList>
    </citation>
    <scope>NUCLEOTIDE SEQUENCE</scope>
    <source>
        <tissue evidence="2">Fresh leaf tissue</tissue>
    </source>
</reference>
<protein>
    <submittedName>
        <fullName evidence="2">Uncharacterized protein</fullName>
    </submittedName>
</protein>
<sequence>MLTPTYKSPPKIPHWWTVRKTPDNQYQRLPLSSSNRSSPGKNCSGHHANLGKESAKLVNKRTICSVTIELPPAAIEEQEMDLPNEIFLKDYKNLIIFYSVDLQFQLGEEKTIVTSKIAVCPGIEAIINRSQWQGL</sequence>
<gene>
    <name evidence="2" type="ORF">GUJ93_ZPchr0008g12664</name>
</gene>
<evidence type="ECO:0000313" key="2">
    <source>
        <dbReference type="EMBL" id="KAG8048350.1"/>
    </source>
</evidence>
<name>A0A8J5R0Z8_ZIZPA</name>
<feature type="compositionally biased region" description="Low complexity" evidence="1">
    <location>
        <begin position="29"/>
        <end position="39"/>
    </location>
</feature>
<feature type="region of interest" description="Disordered" evidence="1">
    <location>
        <begin position="29"/>
        <end position="48"/>
    </location>
</feature>
<accession>A0A8J5R0Z8</accession>
<evidence type="ECO:0000313" key="3">
    <source>
        <dbReference type="Proteomes" id="UP000729402"/>
    </source>
</evidence>
<organism evidence="2 3">
    <name type="scientific">Zizania palustris</name>
    <name type="common">Northern wild rice</name>
    <dbReference type="NCBI Taxonomy" id="103762"/>
    <lineage>
        <taxon>Eukaryota</taxon>
        <taxon>Viridiplantae</taxon>
        <taxon>Streptophyta</taxon>
        <taxon>Embryophyta</taxon>
        <taxon>Tracheophyta</taxon>
        <taxon>Spermatophyta</taxon>
        <taxon>Magnoliopsida</taxon>
        <taxon>Liliopsida</taxon>
        <taxon>Poales</taxon>
        <taxon>Poaceae</taxon>
        <taxon>BOP clade</taxon>
        <taxon>Oryzoideae</taxon>
        <taxon>Oryzeae</taxon>
        <taxon>Zizaniinae</taxon>
        <taxon>Zizania</taxon>
    </lineage>
</organism>
<dbReference type="Proteomes" id="UP000729402">
    <property type="component" value="Unassembled WGS sequence"/>
</dbReference>
<keyword evidence="3" id="KW-1185">Reference proteome</keyword>
<dbReference type="EMBL" id="JAAALK010000290">
    <property type="protein sequence ID" value="KAG8048350.1"/>
    <property type="molecule type" value="Genomic_DNA"/>
</dbReference>
<comment type="caution">
    <text evidence="2">The sequence shown here is derived from an EMBL/GenBank/DDBJ whole genome shotgun (WGS) entry which is preliminary data.</text>
</comment>
<reference evidence="2" key="1">
    <citation type="journal article" date="2021" name="bioRxiv">
        <title>Whole Genome Assembly and Annotation of Northern Wild Rice, Zizania palustris L., Supports a Whole Genome Duplication in the Zizania Genus.</title>
        <authorList>
            <person name="Haas M."/>
            <person name="Kono T."/>
            <person name="Macchietto M."/>
            <person name="Millas R."/>
            <person name="McGilp L."/>
            <person name="Shao M."/>
            <person name="Duquette J."/>
            <person name="Hirsch C.N."/>
            <person name="Kimball J."/>
        </authorList>
    </citation>
    <scope>NUCLEOTIDE SEQUENCE</scope>
    <source>
        <tissue evidence="2">Fresh leaf tissue</tissue>
    </source>
</reference>
<evidence type="ECO:0000256" key="1">
    <source>
        <dbReference type="SAM" id="MobiDB-lite"/>
    </source>
</evidence>
<dbReference type="OrthoDB" id="10031169at2759"/>
<dbReference type="AlphaFoldDB" id="A0A8J5R0Z8"/>
<proteinExistence type="predicted"/>